<protein>
    <submittedName>
        <fullName evidence="1">Uncharacterized protein</fullName>
    </submittedName>
</protein>
<sequence length="151" mass="17687">MGHTDVSSQVDFYASEERFNLLIFMIKNHNAFIITASEENIYFFINLFNKPLNKDQKITNLIGSEKKRGVLGKRQKYTETFKRKKLKTAFKEDKDNLNNPKIKINKPCKNGHITLQPHRNVIATKKRLFLKKSATEIAKKRPERAYFRGVL</sequence>
<reference evidence="2" key="1">
    <citation type="submission" date="2016-01" db="EMBL/GenBank/DDBJ databases">
        <authorList>
            <person name="Shapiro L."/>
        </authorList>
    </citation>
    <scope>NUCLEOTIDE SEQUENCE [LARGE SCALE GENOMIC DNA]</scope>
    <source>
        <strain evidence="2">MDcuke</strain>
    </source>
</reference>
<accession>A0A345CX28</accession>
<dbReference type="EMBL" id="CP013970">
    <property type="protein sequence ID" value="AXF77995.1"/>
    <property type="molecule type" value="Genomic_DNA"/>
</dbReference>
<dbReference type="AlphaFoldDB" id="A0A345CX28"/>
<dbReference type="RefSeq" id="WP_233479403.1">
    <property type="nucleotide sequence ID" value="NZ_CP013970.1"/>
</dbReference>
<evidence type="ECO:0000313" key="1">
    <source>
        <dbReference type="EMBL" id="AXF77995.1"/>
    </source>
</evidence>
<name>A0A345CX28_9GAMM</name>
<evidence type="ECO:0000313" key="2">
    <source>
        <dbReference type="Proteomes" id="UP000264980"/>
    </source>
</evidence>
<dbReference type="Proteomes" id="UP000264980">
    <property type="component" value="Chromosome"/>
</dbReference>
<gene>
    <name evidence="1" type="ORF">AV903_21505</name>
</gene>
<proteinExistence type="predicted"/>
<organism evidence="1 2">
    <name type="scientific">Erwinia tracheiphila</name>
    <dbReference type="NCBI Taxonomy" id="65700"/>
    <lineage>
        <taxon>Bacteria</taxon>
        <taxon>Pseudomonadati</taxon>
        <taxon>Pseudomonadota</taxon>
        <taxon>Gammaproteobacteria</taxon>
        <taxon>Enterobacterales</taxon>
        <taxon>Erwiniaceae</taxon>
        <taxon>Erwinia</taxon>
    </lineage>
</organism>